<dbReference type="PANTHER" id="PTHR46491:SF3">
    <property type="entry name" value="CDGSH IRON-SULFUR DOMAIN-CONTAINING PROTEIN 3, MITOCHONDRIAL"/>
    <property type="match status" value="1"/>
</dbReference>
<dbReference type="AlphaFoldDB" id="E6QUD0"/>
<gene>
    <name evidence="6" type="ORF">CARN7_1652</name>
</gene>
<protein>
    <submittedName>
        <fullName evidence="6">Ferredoxin-dependent glutamate synthase</fullName>
        <ecNumber evidence="6">1.4.1.13</ecNumber>
    </submittedName>
</protein>
<dbReference type="GO" id="GO:0005739">
    <property type="term" value="C:mitochondrion"/>
    <property type="evidence" value="ECO:0007669"/>
    <property type="project" value="TreeGrafter"/>
</dbReference>
<keyword evidence="1" id="KW-0001">2Fe-2S</keyword>
<dbReference type="PANTHER" id="PTHR46491">
    <property type="entry name" value="CDGSH IRON SULFUR DOMAIN PROTEIN HOMOLOG"/>
    <property type="match status" value="1"/>
</dbReference>
<dbReference type="Gene3D" id="3.40.5.90">
    <property type="entry name" value="CDGSH iron-sulfur domain, mitoNEET-type"/>
    <property type="match status" value="2"/>
</dbReference>
<sequence>MLVISPTHLKENNMTQAVCTQKAPYAIDLQPGEYYWCACGKSKTQPFCDGAHSDTDLSPIAFTVKEAGTQYLCGCRSTSNAPFCDGSHKAL</sequence>
<evidence type="ECO:0000256" key="1">
    <source>
        <dbReference type="ARBA" id="ARBA00022714"/>
    </source>
</evidence>
<accession>E6QUD0</accession>
<keyword evidence="2" id="KW-0479">Metal-binding</keyword>
<keyword evidence="4" id="KW-0411">Iron-sulfur</keyword>
<keyword evidence="6" id="KW-0560">Oxidoreductase</keyword>
<dbReference type="GO" id="GO:0051537">
    <property type="term" value="F:2 iron, 2 sulfur cluster binding"/>
    <property type="evidence" value="ECO:0007669"/>
    <property type="project" value="UniProtKB-KW"/>
</dbReference>
<organism evidence="6">
    <name type="scientific">mine drainage metagenome</name>
    <dbReference type="NCBI Taxonomy" id="410659"/>
    <lineage>
        <taxon>unclassified sequences</taxon>
        <taxon>metagenomes</taxon>
        <taxon>ecological metagenomes</taxon>
    </lineage>
</organism>
<evidence type="ECO:0000256" key="4">
    <source>
        <dbReference type="ARBA" id="ARBA00023014"/>
    </source>
</evidence>
<evidence type="ECO:0000259" key="5">
    <source>
        <dbReference type="SMART" id="SM00704"/>
    </source>
</evidence>
<name>E6QUD0_9ZZZZ</name>
<dbReference type="SMART" id="SM00704">
    <property type="entry name" value="ZnF_CDGSH"/>
    <property type="match status" value="2"/>
</dbReference>
<evidence type="ECO:0000256" key="3">
    <source>
        <dbReference type="ARBA" id="ARBA00023004"/>
    </source>
</evidence>
<evidence type="ECO:0000313" key="6">
    <source>
        <dbReference type="EMBL" id="CBI10852.1"/>
    </source>
</evidence>
<dbReference type="EMBL" id="CABR01000109">
    <property type="protein sequence ID" value="CBI10852.1"/>
    <property type="molecule type" value="Genomic_DNA"/>
</dbReference>
<dbReference type="Pfam" id="PF09360">
    <property type="entry name" value="zf-CDGSH"/>
    <property type="match status" value="2"/>
</dbReference>
<dbReference type="GO" id="GO:0004355">
    <property type="term" value="F:glutamate synthase (NADPH) activity"/>
    <property type="evidence" value="ECO:0007669"/>
    <property type="project" value="UniProtKB-EC"/>
</dbReference>
<dbReference type="EC" id="1.4.1.13" evidence="6"/>
<reference evidence="6" key="1">
    <citation type="submission" date="2009-10" db="EMBL/GenBank/DDBJ databases">
        <title>Diversity of trophic interactions inside an arsenic-rich microbial ecosystem.</title>
        <authorList>
            <person name="Bertin P.N."/>
            <person name="Heinrich-Salmeron A."/>
            <person name="Pelletier E."/>
            <person name="Goulhen-Chollet F."/>
            <person name="Arsene-Ploetze F."/>
            <person name="Gallien S."/>
            <person name="Calteau A."/>
            <person name="Vallenet D."/>
            <person name="Casiot C."/>
            <person name="Chane-Woon-Ming B."/>
            <person name="Giloteaux L."/>
            <person name="Barakat M."/>
            <person name="Bonnefoy V."/>
            <person name="Bruneel O."/>
            <person name="Chandler M."/>
            <person name="Cleiss J."/>
            <person name="Duran R."/>
            <person name="Elbaz-Poulichet F."/>
            <person name="Fonknechten N."/>
            <person name="Lauga B."/>
            <person name="Mornico D."/>
            <person name="Ortet P."/>
            <person name="Schaeffer C."/>
            <person name="Siguier P."/>
            <person name="Alexander Thil Smith A."/>
            <person name="Van Dorsselaer A."/>
            <person name="Weissenbach J."/>
            <person name="Medigue C."/>
            <person name="Le Paslier D."/>
        </authorList>
    </citation>
    <scope>NUCLEOTIDE SEQUENCE</scope>
</reference>
<dbReference type="InterPro" id="IPR042216">
    <property type="entry name" value="MitoNEET_CISD"/>
</dbReference>
<feature type="domain" description="Iron-binding zinc finger CDGSH type" evidence="5">
    <location>
        <begin position="22"/>
        <end position="58"/>
    </location>
</feature>
<keyword evidence="3" id="KW-0408">Iron</keyword>
<dbReference type="InterPro" id="IPR018967">
    <property type="entry name" value="FeS-contain_CDGSH-typ"/>
</dbReference>
<dbReference type="GO" id="GO:0046872">
    <property type="term" value="F:metal ion binding"/>
    <property type="evidence" value="ECO:0007669"/>
    <property type="project" value="UniProtKB-KW"/>
</dbReference>
<proteinExistence type="predicted"/>
<evidence type="ECO:0000256" key="2">
    <source>
        <dbReference type="ARBA" id="ARBA00022723"/>
    </source>
</evidence>
<comment type="caution">
    <text evidence="6">The sequence shown here is derived from an EMBL/GenBank/DDBJ whole genome shotgun (WGS) entry which is preliminary data.</text>
</comment>
<feature type="domain" description="Iron-binding zinc finger CDGSH type" evidence="5">
    <location>
        <begin position="59"/>
        <end position="91"/>
    </location>
</feature>
<dbReference type="InterPro" id="IPR052950">
    <property type="entry name" value="CISD"/>
</dbReference>